<evidence type="ECO:0000313" key="2">
    <source>
        <dbReference type="EMBL" id="TYS47746.1"/>
    </source>
</evidence>
<dbReference type="RefSeq" id="WP_148975075.1">
    <property type="nucleotide sequence ID" value="NZ_JBNIKT010000010.1"/>
</dbReference>
<dbReference type="Proteomes" id="UP000322139">
    <property type="component" value="Unassembled WGS sequence"/>
</dbReference>
<reference evidence="2 3" key="1">
    <citation type="submission" date="2019-08" db="EMBL/GenBank/DDBJ databases">
        <title>Bacillus genomes from the desert of Cuatro Cienegas, Coahuila.</title>
        <authorList>
            <person name="Olmedo-Alvarez G."/>
        </authorList>
    </citation>
    <scope>NUCLEOTIDE SEQUENCE [LARGE SCALE GENOMIC DNA]</scope>
    <source>
        <strain evidence="2 3">CH446_14T</strain>
    </source>
</reference>
<feature type="transmembrane region" description="Helical" evidence="1">
    <location>
        <begin position="29"/>
        <end position="46"/>
    </location>
</feature>
<comment type="caution">
    <text evidence="2">The sequence shown here is derived from an EMBL/GenBank/DDBJ whole genome shotgun (WGS) entry which is preliminary data.</text>
</comment>
<proteinExistence type="predicted"/>
<organism evidence="2 3">
    <name type="scientific">Bacillus infantis</name>
    <dbReference type="NCBI Taxonomy" id="324767"/>
    <lineage>
        <taxon>Bacteria</taxon>
        <taxon>Bacillati</taxon>
        <taxon>Bacillota</taxon>
        <taxon>Bacilli</taxon>
        <taxon>Bacillales</taxon>
        <taxon>Bacillaceae</taxon>
        <taxon>Bacillus</taxon>
    </lineage>
</organism>
<dbReference type="EMBL" id="VTER01000006">
    <property type="protein sequence ID" value="TYS47746.1"/>
    <property type="molecule type" value="Genomic_DNA"/>
</dbReference>
<dbReference type="AlphaFoldDB" id="A0A5D4RCY8"/>
<gene>
    <name evidence="2" type="ORF">FZD51_12460</name>
</gene>
<accession>A0A5D4RCY8</accession>
<keyword evidence="1" id="KW-0812">Transmembrane</keyword>
<feature type="transmembrane region" description="Helical" evidence="1">
    <location>
        <begin position="67"/>
        <end position="89"/>
    </location>
</feature>
<sequence>MKLTTVINPAILVISGLSADYAYEKIQPHSLRTFSIFVTMGLILLVTDFAMKKLSLDKKEIRMETGVWLIIGIFLGPLALSLIMDVFGAGS</sequence>
<keyword evidence="1" id="KW-1133">Transmembrane helix</keyword>
<protein>
    <submittedName>
        <fullName evidence="2">Uncharacterized protein</fullName>
    </submittedName>
</protein>
<evidence type="ECO:0000313" key="3">
    <source>
        <dbReference type="Proteomes" id="UP000322139"/>
    </source>
</evidence>
<evidence type="ECO:0000256" key="1">
    <source>
        <dbReference type="SAM" id="Phobius"/>
    </source>
</evidence>
<name>A0A5D4RCY8_9BACI</name>
<keyword evidence="1" id="KW-0472">Membrane</keyword>